<keyword evidence="3" id="KW-0812">Transmembrane</keyword>
<feature type="compositionally biased region" description="Basic and acidic residues" evidence="2">
    <location>
        <begin position="72"/>
        <end position="84"/>
    </location>
</feature>
<protein>
    <submittedName>
        <fullName evidence="4">Uncharacterized protein</fullName>
    </submittedName>
</protein>
<dbReference type="EMBL" id="DXFX01000065">
    <property type="protein sequence ID" value="HIX07801.1"/>
    <property type="molecule type" value="Genomic_DNA"/>
</dbReference>
<reference evidence="4" key="1">
    <citation type="journal article" date="2021" name="PeerJ">
        <title>Extensive microbial diversity within the chicken gut microbiome revealed by metagenomics and culture.</title>
        <authorList>
            <person name="Gilroy R."/>
            <person name="Ravi A."/>
            <person name="Getino M."/>
            <person name="Pursley I."/>
            <person name="Horton D.L."/>
            <person name="Alikhan N.F."/>
            <person name="Baker D."/>
            <person name="Gharbi K."/>
            <person name="Hall N."/>
            <person name="Watson M."/>
            <person name="Adriaenssens E.M."/>
            <person name="Foster-Nyarko E."/>
            <person name="Jarju S."/>
            <person name="Secka A."/>
            <person name="Antonio M."/>
            <person name="Oren A."/>
            <person name="Chaudhuri R.R."/>
            <person name="La Ragione R."/>
            <person name="Hildebrand F."/>
            <person name="Pallen M.J."/>
        </authorList>
    </citation>
    <scope>NUCLEOTIDE SEQUENCE</scope>
    <source>
        <strain evidence="4">811</strain>
    </source>
</reference>
<evidence type="ECO:0000313" key="4">
    <source>
        <dbReference type="EMBL" id="HIX07801.1"/>
    </source>
</evidence>
<reference evidence="4" key="2">
    <citation type="submission" date="2021-04" db="EMBL/GenBank/DDBJ databases">
        <authorList>
            <person name="Gilroy R."/>
        </authorList>
    </citation>
    <scope>NUCLEOTIDE SEQUENCE</scope>
    <source>
        <strain evidence="4">811</strain>
    </source>
</reference>
<feature type="region of interest" description="Disordered" evidence="2">
    <location>
        <begin position="46"/>
        <end position="84"/>
    </location>
</feature>
<accession>A0A9D1V883</accession>
<name>A0A9D1V883_9FIRM</name>
<gene>
    <name evidence="4" type="ORF">H9741_04985</name>
</gene>
<feature type="transmembrane region" description="Helical" evidence="3">
    <location>
        <begin position="199"/>
        <end position="219"/>
    </location>
</feature>
<dbReference type="Proteomes" id="UP000824204">
    <property type="component" value="Unassembled WGS sequence"/>
</dbReference>
<evidence type="ECO:0000256" key="1">
    <source>
        <dbReference type="SAM" id="Coils"/>
    </source>
</evidence>
<feature type="compositionally biased region" description="Basic and acidic residues" evidence="2">
    <location>
        <begin position="54"/>
        <end position="64"/>
    </location>
</feature>
<keyword evidence="1" id="KW-0175">Coiled coil</keyword>
<evidence type="ECO:0000256" key="2">
    <source>
        <dbReference type="SAM" id="MobiDB-lite"/>
    </source>
</evidence>
<evidence type="ECO:0000313" key="5">
    <source>
        <dbReference type="Proteomes" id="UP000824204"/>
    </source>
</evidence>
<feature type="coiled-coil region" evidence="1">
    <location>
        <begin position="260"/>
        <end position="292"/>
    </location>
</feature>
<keyword evidence="3" id="KW-1133">Transmembrane helix</keyword>
<dbReference type="AlphaFoldDB" id="A0A9D1V883"/>
<evidence type="ECO:0000256" key="3">
    <source>
        <dbReference type="SAM" id="Phobius"/>
    </source>
</evidence>
<keyword evidence="3" id="KW-0472">Membrane</keyword>
<proteinExistence type="predicted"/>
<sequence>MKKVKVRCYKCGSEFETNEGVRSDICPTCMSFIDISRALGADGQAAKAQPIAKDPPKEELHGVQEESAAPQEKAEETAPVKEAENGGLMHAEQLLEAGIWSAARSEFEESLSEGESWQAHWGIVRAATRELTDLSVFPSVKKHAEAAFAKMPAQERRVLGARYVPPLSEQRRRTAQAIKDMEKAPPPPRELQQKKQKSGLFYTGSAVFFIILFIADLLLEFSGGNVGLNVAGGIIILLDIVLLVLLIVFGVRRLLKGQRAKRAMQAVEDTQKEKHEAELKKLRERLDCIDTLCGYLKY</sequence>
<comment type="caution">
    <text evidence="4">The sequence shown here is derived from an EMBL/GenBank/DDBJ whole genome shotgun (WGS) entry which is preliminary data.</text>
</comment>
<feature type="transmembrane region" description="Helical" evidence="3">
    <location>
        <begin position="231"/>
        <end position="255"/>
    </location>
</feature>
<organism evidence="4 5">
    <name type="scientific">Candidatus Borkfalkia faecipullorum</name>
    <dbReference type="NCBI Taxonomy" id="2838510"/>
    <lineage>
        <taxon>Bacteria</taxon>
        <taxon>Bacillati</taxon>
        <taxon>Bacillota</taxon>
        <taxon>Clostridia</taxon>
        <taxon>Christensenellales</taxon>
        <taxon>Christensenellaceae</taxon>
        <taxon>Candidatus Borkfalkia</taxon>
    </lineage>
</organism>